<organism evidence="1 2">
    <name type="scientific">Pieris macdunnoughi</name>
    <dbReference type="NCBI Taxonomy" id="345717"/>
    <lineage>
        <taxon>Eukaryota</taxon>
        <taxon>Metazoa</taxon>
        <taxon>Ecdysozoa</taxon>
        <taxon>Arthropoda</taxon>
        <taxon>Hexapoda</taxon>
        <taxon>Insecta</taxon>
        <taxon>Pterygota</taxon>
        <taxon>Neoptera</taxon>
        <taxon>Endopterygota</taxon>
        <taxon>Lepidoptera</taxon>
        <taxon>Glossata</taxon>
        <taxon>Ditrysia</taxon>
        <taxon>Papilionoidea</taxon>
        <taxon>Pieridae</taxon>
        <taxon>Pierinae</taxon>
        <taxon>Pieris</taxon>
    </lineage>
</organism>
<dbReference type="Proteomes" id="UP000663880">
    <property type="component" value="Unassembled WGS sequence"/>
</dbReference>
<name>A0A821KY93_9NEOP</name>
<evidence type="ECO:0000313" key="2">
    <source>
        <dbReference type="Proteomes" id="UP000663880"/>
    </source>
</evidence>
<protein>
    <submittedName>
        <fullName evidence="1">Uncharacterized protein</fullName>
    </submittedName>
</protein>
<gene>
    <name evidence="1" type="ORF">PMACD_LOCUS151</name>
</gene>
<reference evidence="1" key="1">
    <citation type="submission" date="2021-02" db="EMBL/GenBank/DDBJ databases">
        <authorList>
            <person name="Steward A R."/>
        </authorList>
    </citation>
    <scope>NUCLEOTIDE SEQUENCE</scope>
</reference>
<sequence length="107" mass="12005">MAAQLLSRVLNAAVSPRRTCQGRAGDTRLAHLGDHSLGEASTEPTHFQLCRRLYQAPRVRGRRWNRYIRRAPAATVHAGSRDIHCARGRGVEDVTARLAYPIFFSPR</sequence>
<keyword evidence="2" id="KW-1185">Reference proteome</keyword>
<dbReference type="AlphaFoldDB" id="A0A821KY93"/>
<dbReference type="EMBL" id="CAJOBZ010000001">
    <property type="protein sequence ID" value="CAF4743016.1"/>
    <property type="molecule type" value="Genomic_DNA"/>
</dbReference>
<comment type="caution">
    <text evidence="1">The sequence shown here is derived from an EMBL/GenBank/DDBJ whole genome shotgun (WGS) entry which is preliminary data.</text>
</comment>
<proteinExistence type="predicted"/>
<evidence type="ECO:0000313" key="1">
    <source>
        <dbReference type="EMBL" id="CAF4743016.1"/>
    </source>
</evidence>
<accession>A0A821KY93</accession>